<evidence type="ECO:0000313" key="2">
    <source>
        <dbReference type="EMBL" id="KAH7982386.1"/>
    </source>
</evidence>
<sequence length="315" mass="34964">MEAIETATDVWDSTEAIVVLHAGLSDIQDDTSPHDSTERFKSQITSWKARAKGHFFVVYGVPEVGPKDDTMRIKCELWNQNLRQICSDIGTRVEFVSVTKALQDKMNGTSYSESRKGGGIGFLWKTRSAWKKLDSPCVEHMWVEGYLQGLPVLCREIEPQCRGDTPLHSALGFEGDSGEMNRGAVERTKRRLERWRILSLQRVSQMSLGRYVTASALGLVPTQVINVYLGTTVRSMEAVLDDDATAATGYAVLLAQVVLSVVLMSLIVRKARQELRDTVLSSGCSSRASLDTAFCPHFPWVPVAPMQTAWARPVV</sequence>
<dbReference type="Proteomes" id="UP000821837">
    <property type="component" value="Chromosome 1"/>
</dbReference>
<evidence type="ECO:0000313" key="3">
    <source>
        <dbReference type="Proteomes" id="UP000821837"/>
    </source>
</evidence>
<dbReference type="InterPro" id="IPR053069">
    <property type="entry name" value="TVP38/TMEM64"/>
</dbReference>
<keyword evidence="1" id="KW-0812">Transmembrane</keyword>
<reference evidence="2" key="1">
    <citation type="journal article" date="2020" name="Cell">
        <title>Large-Scale Comparative Analyses of Tick Genomes Elucidate Their Genetic Diversity and Vector Capacities.</title>
        <authorList>
            <consortium name="Tick Genome and Microbiome Consortium (TIGMIC)"/>
            <person name="Jia N."/>
            <person name="Wang J."/>
            <person name="Shi W."/>
            <person name="Du L."/>
            <person name="Sun Y."/>
            <person name="Zhan W."/>
            <person name="Jiang J.F."/>
            <person name="Wang Q."/>
            <person name="Zhang B."/>
            <person name="Ji P."/>
            <person name="Bell-Sakyi L."/>
            <person name="Cui X.M."/>
            <person name="Yuan T.T."/>
            <person name="Jiang B.G."/>
            <person name="Yang W.F."/>
            <person name="Lam T.T."/>
            <person name="Chang Q.C."/>
            <person name="Ding S.J."/>
            <person name="Wang X.J."/>
            <person name="Zhu J.G."/>
            <person name="Ruan X.D."/>
            <person name="Zhao L."/>
            <person name="Wei J.T."/>
            <person name="Ye R.Z."/>
            <person name="Que T.C."/>
            <person name="Du C.H."/>
            <person name="Zhou Y.H."/>
            <person name="Cheng J.X."/>
            <person name="Dai P.F."/>
            <person name="Guo W.B."/>
            <person name="Han X.H."/>
            <person name="Huang E.J."/>
            <person name="Li L.F."/>
            <person name="Wei W."/>
            <person name="Gao Y.C."/>
            <person name="Liu J.Z."/>
            <person name="Shao H.Z."/>
            <person name="Wang X."/>
            <person name="Wang C.C."/>
            <person name="Yang T.C."/>
            <person name="Huo Q.B."/>
            <person name="Li W."/>
            <person name="Chen H.Y."/>
            <person name="Chen S.E."/>
            <person name="Zhou L.G."/>
            <person name="Ni X.B."/>
            <person name="Tian J.H."/>
            <person name="Sheng Y."/>
            <person name="Liu T."/>
            <person name="Pan Y.S."/>
            <person name="Xia L.Y."/>
            <person name="Li J."/>
            <person name="Zhao F."/>
            <person name="Cao W.C."/>
        </authorList>
    </citation>
    <scope>NUCLEOTIDE SEQUENCE</scope>
    <source>
        <strain evidence="2">Rsan-2018</strain>
    </source>
</reference>
<dbReference type="EMBL" id="JABSTV010001245">
    <property type="protein sequence ID" value="KAH7982386.1"/>
    <property type="molecule type" value="Genomic_DNA"/>
</dbReference>
<feature type="transmembrane region" description="Helical" evidence="1">
    <location>
        <begin position="249"/>
        <end position="268"/>
    </location>
</feature>
<comment type="caution">
    <text evidence="2">The sequence shown here is derived from an EMBL/GenBank/DDBJ whole genome shotgun (WGS) entry which is preliminary data.</text>
</comment>
<dbReference type="PANTHER" id="PTHR46593">
    <property type="entry name" value="TRANSMEMBRANE PROTEIN 64"/>
    <property type="match status" value="1"/>
</dbReference>
<dbReference type="Gene3D" id="3.40.50.1110">
    <property type="entry name" value="SGNH hydrolase"/>
    <property type="match status" value="1"/>
</dbReference>
<dbReference type="InterPro" id="IPR036514">
    <property type="entry name" value="SGNH_hydro_sf"/>
</dbReference>
<organism evidence="2 3">
    <name type="scientific">Rhipicephalus sanguineus</name>
    <name type="common">Brown dog tick</name>
    <name type="synonym">Ixodes sanguineus</name>
    <dbReference type="NCBI Taxonomy" id="34632"/>
    <lineage>
        <taxon>Eukaryota</taxon>
        <taxon>Metazoa</taxon>
        <taxon>Ecdysozoa</taxon>
        <taxon>Arthropoda</taxon>
        <taxon>Chelicerata</taxon>
        <taxon>Arachnida</taxon>
        <taxon>Acari</taxon>
        <taxon>Parasitiformes</taxon>
        <taxon>Ixodida</taxon>
        <taxon>Ixodoidea</taxon>
        <taxon>Ixodidae</taxon>
        <taxon>Rhipicephalinae</taxon>
        <taxon>Rhipicephalus</taxon>
        <taxon>Rhipicephalus</taxon>
    </lineage>
</organism>
<proteinExistence type="predicted"/>
<dbReference type="PANTHER" id="PTHR46593:SF1">
    <property type="entry name" value="TRANSMEMBRANE PROTEIN 64"/>
    <property type="match status" value="1"/>
</dbReference>
<dbReference type="SUPFAM" id="SSF52266">
    <property type="entry name" value="SGNH hydrolase"/>
    <property type="match status" value="1"/>
</dbReference>
<protein>
    <submittedName>
        <fullName evidence="2">Uncharacterized protein</fullName>
    </submittedName>
</protein>
<reference evidence="2" key="2">
    <citation type="submission" date="2021-09" db="EMBL/GenBank/DDBJ databases">
        <authorList>
            <person name="Jia N."/>
            <person name="Wang J."/>
            <person name="Shi W."/>
            <person name="Du L."/>
            <person name="Sun Y."/>
            <person name="Zhan W."/>
            <person name="Jiang J."/>
            <person name="Wang Q."/>
            <person name="Zhang B."/>
            <person name="Ji P."/>
            <person name="Sakyi L.B."/>
            <person name="Cui X."/>
            <person name="Yuan T."/>
            <person name="Jiang B."/>
            <person name="Yang W."/>
            <person name="Lam T.T.-Y."/>
            <person name="Chang Q."/>
            <person name="Ding S."/>
            <person name="Wang X."/>
            <person name="Zhu J."/>
            <person name="Ruan X."/>
            <person name="Zhao L."/>
            <person name="Wei J."/>
            <person name="Que T."/>
            <person name="Du C."/>
            <person name="Cheng J."/>
            <person name="Dai P."/>
            <person name="Han X."/>
            <person name="Huang E."/>
            <person name="Gao Y."/>
            <person name="Liu J."/>
            <person name="Shao H."/>
            <person name="Ye R."/>
            <person name="Li L."/>
            <person name="Wei W."/>
            <person name="Wang X."/>
            <person name="Wang C."/>
            <person name="Huo Q."/>
            <person name="Li W."/>
            <person name="Guo W."/>
            <person name="Chen H."/>
            <person name="Chen S."/>
            <person name="Zhou L."/>
            <person name="Zhou L."/>
            <person name="Ni X."/>
            <person name="Tian J."/>
            <person name="Zhou Y."/>
            <person name="Sheng Y."/>
            <person name="Liu T."/>
            <person name="Pan Y."/>
            <person name="Xia L."/>
            <person name="Li J."/>
            <person name="Zhao F."/>
            <person name="Cao W."/>
        </authorList>
    </citation>
    <scope>NUCLEOTIDE SEQUENCE</scope>
    <source>
        <strain evidence="2">Rsan-2018</strain>
        <tissue evidence="2">Larvae</tissue>
    </source>
</reference>
<gene>
    <name evidence="2" type="ORF">HPB52_004300</name>
</gene>
<keyword evidence="1" id="KW-1133">Transmembrane helix</keyword>
<dbReference type="GO" id="GO:0051480">
    <property type="term" value="P:regulation of cytosolic calcium ion concentration"/>
    <property type="evidence" value="ECO:0007669"/>
    <property type="project" value="TreeGrafter"/>
</dbReference>
<dbReference type="GO" id="GO:0005783">
    <property type="term" value="C:endoplasmic reticulum"/>
    <property type="evidence" value="ECO:0007669"/>
    <property type="project" value="TreeGrafter"/>
</dbReference>
<name>A0A9D4QH79_RHISA</name>
<evidence type="ECO:0000256" key="1">
    <source>
        <dbReference type="SAM" id="Phobius"/>
    </source>
</evidence>
<accession>A0A9D4QH79</accession>
<keyword evidence="1" id="KW-0472">Membrane</keyword>
<keyword evidence="3" id="KW-1185">Reference proteome</keyword>
<dbReference type="VEuPathDB" id="VectorBase:RSAN_041410"/>
<dbReference type="AlphaFoldDB" id="A0A9D4QH79"/>
<feature type="transmembrane region" description="Helical" evidence="1">
    <location>
        <begin position="208"/>
        <end position="229"/>
    </location>
</feature>